<protein>
    <submittedName>
        <fullName evidence="1">Uncharacterized protein</fullName>
    </submittedName>
</protein>
<evidence type="ECO:0000313" key="1">
    <source>
        <dbReference type="EMBL" id="MBX60938.1"/>
    </source>
</evidence>
<name>A0A2P2Q1S8_RHIMU</name>
<proteinExistence type="predicted"/>
<dbReference type="EMBL" id="GGEC01080454">
    <property type="protein sequence ID" value="MBX60938.1"/>
    <property type="molecule type" value="Transcribed_RNA"/>
</dbReference>
<accession>A0A2P2Q1S8</accession>
<sequence>MTSQGFLKLHKTNLATLIAYITLK</sequence>
<organism evidence="1">
    <name type="scientific">Rhizophora mucronata</name>
    <name type="common">Asiatic mangrove</name>
    <dbReference type="NCBI Taxonomy" id="61149"/>
    <lineage>
        <taxon>Eukaryota</taxon>
        <taxon>Viridiplantae</taxon>
        <taxon>Streptophyta</taxon>
        <taxon>Embryophyta</taxon>
        <taxon>Tracheophyta</taxon>
        <taxon>Spermatophyta</taxon>
        <taxon>Magnoliopsida</taxon>
        <taxon>eudicotyledons</taxon>
        <taxon>Gunneridae</taxon>
        <taxon>Pentapetalae</taxon>
        <taxon>rosids</taxon>
        <taxon>fabids</taxon>
        <taxon>Malpighiales</taxon>
        <taxon>Rhizophoraceae</taxon>
        <taxon>Rhizophora</taxon>
    </lineage>
</organism>
<dbReference type="AlphaFoldDB" id="A0A2P2Q1S8"/>
<reference evidence="1" key="1">
    <citation type="submission" date="2018-02" db="EMBL/GenBank/DDBJ databases">
        <title>Rhizophora mucronata_Transcriptome.</title>
        <authorList>
            <person name="Meera S.P."/>
            <person name="Sreeshan A."/>
            <person name="Augustine A."/>
        </authorList>
    </citation>
    <scope>NUCLEOTIDE SEQUENCE</scope>
    <source>
        <tissue evidence="1">Leaf</tissue>
    </source>
</reference>